<feature type="compositionally biased region" description="Basic and acidic residues" evidence="1">
    <location>
        <begin position="266"/>
        <end position="308"/>
    </location>
</feature>
<dbReference type="Pfam" id="PF15477">
    <property type="entry name" value="SMAP"/>
    <property type="match status" value="1"/>
</dbReference>
<feature type="compositionally biased region" description="Basic and acidic residues" evidence="1">
    <location>
        <begin position="151"/>
        <end position="169"/>
    </location>
</feature>
<feature type="compositionally biased region" description="Basic and acidic residues" evidence="1">
    <location>
        <begin position="178"/>
        <end position="251"/>
    </location>
</feature>
<feature type="compositionally biased region" description="Basic and acidic residues" evidence="1">
    <location>
        <begin position="359"/>
        <end position="370"/>
    </location>
</feature>
<dbReference type="RefSeq" id="XP_052128789.1">
    <property type="nucleotide sequence ID" value="XM_052272829.1"/>
</dbReference>
<dbReference type="PANTHER" id="PTHR22426:SF2">
    <property type="entry name" value="ARGININE_SERINE-RICH COILED-COIL PROTEIN 2"/>
    <property type="match status" value="1"/>
</dbReference>
<organism evidence="3 4">
    <name type="scientific">Frankliniella occidentalis</name>
    <name type="common">Western flower thrips</name>
    <name type="synonym">Euthrips occidentalis</name>
    <dbReference type="NCBI Taxonomy" id="133901"/>
    <lineage>
        <taxon>Eukaryota</taxon>
        <taxon>Metazoa</taxon>
        <taxon>Ecdysozoa</taxon>
        <taxon>Arthropoda</taxon>
        <taxon>Hexapoda</taxon>
        <taxon>Insecta</taxon>
        <taxon>Pterygota</taxon>
        <taxon>Neoptera</taxon>
        <taxon>Paraneoptera</taxon>
        <taxon>Thysanoptera</taxon>
        <taxon>Terebrantia</taxon>
        <taxon>Thripoidea</taxon>
        <taxon>Thripidae</taxon>
        <taxon>Frankliniella</taxon>
    </lineage>
</organism>
<feature type="compositionally biased region" description="Acidic residues" evidence="1">
    <location>
        <begin position="141"/>
        <end position="150"/>
    </location>
</feature>
<feature type="compositionally biased region" description="Polar residues" evidence="1">
    <location>
        <begin position="100"/>
        <end position="109"/>
    </location>
</feature>
<dbReference type="GeneID" id="113201963"/>
<evidence type="ECO:0000256" key="1">
    <source>
        <dbReference type="SAM" id="MobiDB-lite"/>
    </source>
</evidence>
<feature type="region of interest" description="Disordered" evidence="1">
    <location>
        <begin position="1"/>
        <end position="79"/>
    </location>
</feature>
<dbReference type="Proteomes" id="UP000504606">
    <property type="component" value="Unplaced"/>
</dbReference>
<feature type="compositionally biased region" description="Polar residues" evidence="1">
    <location>
        <begin position="49"/>
        <end position="63"/>
    </location>
</feature>
<feature type="compositionally biased region" description="Low complexity" evidence="1">
    <location>
        <begin position="125"/>
        <end position="140"/>
    </location>
</feature>
<keyword evidence="3" id="KW-1185">Reference proteome</keyword>
<sequence length="556" mass="63761">MDSLANYGSDDEIDAPTSSNGVADMDTTSTNTGMEGDNYDDVQMEMSENPLNGSKAPSVQAHSLGSPGEAPPNNAINQLYTRRRVLFGPVSWRRCRGCPTSIQESGSESVNKDDDGHNSPHKSHQSNSSYSPASAASSNDSETDEEEEEGEGGRRGEEEEETSKPEETKPQLNPITSEKVEEDKCDTVIKKDTDQNKRDLDSRRDREKERERDRDKEKDRDRLRERDRDRDRGRDRDDRERRKDYRRDDRHRSRSRDRRDRHKSPVRTDKRRDERKKSRERRSNSREHRRRDSDRTRYPDGNRKDSDRKRHRSRSRSVDRHRPRNESRSSSSGGSSKSDARRDIKQSSGPVRGSRSRSKSIERDRARTSVADSRKFFLDKKIDRKMNVLERMGIELKAEAKPLIGTVTPQMLVQRTMEQEVAQVRQATGVELPSYYNAAAVNPQRLVDQIQKRKLLWGGRKDEASKTVAQPQANKWQGATFAQDQDGKLTAKFNRLMGIKQPVQAAPNPTAKEGGSEIIKKQEEMFHNMESQYEVARLATHTHRGLGLGFGTFQPR</sequence>
<dbReference type="PANTHER" id="PTHR22426">
    <property type="entry name" value="ARGININE_SERINE-RICH COILED-COIL PROTEIN 2"/>
    <property type="match status" value="1"/>
</dbReference>
<feature type="compositionally biased region" description="Polar residues" evidence="1">
    <location>
        <begin position="16"/>
        <end position="33"/>
    </location>
</feature>
<proteinExistence type="predicted"/>
<feature type="region of interest" description="Disordered" evidence="1">
    <location>
        <begin position="94"/>
        <end position="370"/>
    </location>
</feature>
<feature type="compositionally biased region" description="Low complexity" evidence="1">
    <location>
        <begin position="328"/>
        <end position="337"/>
    </location>
</feature>
<protein>
    <submittedName>
        <fullName evidence="4">Arginine/serine-rich coiled-coil protein 2 isoform X1</fullName>
    </submittedName>
</protein>
<accession>A0A9C6XRV7</accession>
<dbReference type="InterPro" id="IPR028124">
    <property type="entry name" value="SMAP_dom"/>
</dbReference>
<gene>
    <name evidence="4" type="primary">LOC113201963</name>
</gene>
<evidence type="ECO:0000259" key="2">
    <source>
        <dbReference type="Pfam" id="PF15477"/>
    </source>
</evidence>
<dbReference type="KEGG" id="foc:113201963"/>
<feature type="compositionally biased region" description="Basic residues" evidence="1">
    <location>
        <begin position="252"/>
        <end position="265"/>
    </location>
</feature>
<evidence type="ECO:0000313" key="3">
    <source>
        <dbReference type="Proteomes" id="UP000504606"/>
    </source>
</evidence>
<name>A0A9C6XRV7_FRAOC</name>
<feature type="domain" description="Small acidic protein-like" evidence="2">
    <location>
        <begin position="476"/>
        <end position="549"/>
    </location>
</feature>
<reference evidence="4" key="1">
    <citation type="submission" date="2025-08" db="UniProtKB">
        <authorList>
            <consortium name="RefSeq"/>
        </authorList>
    </citation>
    <scope>IDENTIFICATION</scope>
    <source>
        <tissue evidence="4">Whole organism</tissue>
    </source>
</reference>
<evidence type="ECO:0000313" key="4">
    <source>
        <dbReference type="RefSeq" id="XP_052128789.1"/>
    </source>
</evidence>
<dbReference type="AlphaFoldDB" id="A0A9C6XRV7"/>
<dbReference type="OrthoDB" id="1928974at2759"/>
<feature type="compositionally biased region" description="Basic and acidic residues" evidence="1">
    <location>
        <begin position="316"/>
        <end position="327"/>
    </location>
</feature>